<dbReference type="OrthoDB" id="1755920at2"/>
<dbReference type="EMBL" id="JYGE01000006">
    <property type="protein sequence ID" value="PSJ30995.1"/>
    <property type="molecule type" value="Genomic_DNA"/>
</dbReference>
<name>A0A2P7PZ70_9FIRM</name>
<dbReference type="AlphaFoldDB" id="A0A2P7PZ70"/>
<organism evidence="1 2">
    <name type="scientific">Peptostreptococcus russellii</name>
    <dbReference type="NCBI Taxonomy" id="215200"/>
    <lineage>
        <taxon>Bacteria</taxon>
        <taxon>Bacillati</taxon>
        <taxon>Bacillota</taxon>
        <taxon>Clostridia</taxon>
        <taxon>Peptostreptococcales</taxon>
        <taxon>Peptostreptococcaceae</taxon>
        <taxon>Peptostreptococcus</taxon>
    </lineage>
</organism>
<evidence type="ECO:0000313" key="1">
    <source>
        <dbReference type="EMBL" id="PSJ30995.1"/>
    </source>
</evidence>
<keyword evidence="2" id="KW-1185">Reference proteome</keyword>
<proteinExistence type="predicted"/>
<evidence type="ECO:0000313" key="2">
    <source>
        <dbReference type="Proteomes" id="UP000241434"/>
    </source>
</evidence>
<sequence>MYVIFRDEMIDSEDIIEKINKSTNFKVITDLTKATKREDVMSFKMAIPVEKLDENTIFDWENEELVNELFSKTESLTRDILDFFPKYTVEASSAYKWEELDNSIYIVIVIANIDIKLKKLKLDILPRMMKQVD</sequence>
<reference evidence="1" key="1">
    <citation type="thesis" date="2015" institute="Rutgers" country="The State University of New Jersey, 14 College Farm Rd., New Brunswick, NJ, USA">
        <title>Ammonia toxicity in bacteria and its implications for treatment of and resource recovery from highly nitrogenous organic wastes.</title>
        <authorList>
            <person name="Luther A.K."/>
        </authorList>
    </citation>
    <scope>NUCLEOTIDE SEQUENCE</scope>
    <source>
        <strain evidence="1">RT-10B</strain>
    </source>
</reference>
<comment type="caution">
    <text evidence="1">The sequence shown here is derived from an EMBL/GenBank/DDBJ whole genome shotgun (WGS) entry which is preliminary data.</text>
</comment>
<protein>
    <submittedName>
        <fullName evidence="1">Uncharacterized protein</fullName>
    </submittedName>
</protein>
<dbReference type="Proteomes" id="UP000241434">
    <property type="component" value="Unassembled WGS sequence"/>
</dbReference>
<accession>A0A2P7PZ70</accession>
<dbReference type="RefSeq" id="WP_106777049.1">
    <property type="nucleotide sequence ID" value="NZ_JBGGGQ010000008.1"/>
</dbReference>
<gene>
    <name evidence="1" type="ORF">UF10_06635</name>
</gene>